<dbReference type="EMBL" id="CP001107">
    <property type="protein sequence ID" value="ACR76374.1"/>
    <property type="molecule type" value="Genomic_DNA"/>
</dbReference>
<evidence type="ECO:0000313" key="3">
    <source>
        <dbReference type="Proteomes" id="UP000001477"/>
    </source>
</evidence>
<reference evidence="2 3" key="1">
    <citation type="journal article" date="2009" name="Proc. Natl. Acad. Sci. U.S.A.">
        <title>Characterizing a model human gut microbiota composed of members of its two dominant bacterial phyla.</title>
        <authorList>
            <person name="Mahowald M.A."/>
            <person name="Rey F.E."/>
            <person name="Seedorf H."/>
            <person name="Turnbaugh P.J."/>
            <person name="Fulton R.S."/>
            <person name="Wollam A."/>
            <person name="Shah N."/>
            <person name="Wang C."/>
            <person name="Magrini V."/>
            <person name="Wilson R.K."/>
            <person name="Cantarel B.L."/>
            <person name="Coutinho P.M."/>
            <person name="Henrissat B."/>
            <person name="Crock L.W."/>
            <person name="Russell A."/>
            <person name="Verberkmoes N.C."/>
            <person name="Hettich R.L."/>
            <person name="Gordon J.I."/>
        </authorList>
    </citation>
    <scope>NUCLEOTIDE SEQUENCE [LARGE SCALE GENOMIC DNA]</scope>
    <source>
        <strain evidence="3">ATCC 33656 / DSM 3377 / JCM 17463 / KCTC 5835 / LMG 30912 / VPI 0990</strain>
    </source>
</reference>
<dbReference type="PaxDb" id="515619-EUBREC_2643"/>
<keyword evidence="1" id="KW-0812">Transmembrane</keyword>
<sequence>MNVKKIITQFIKFSIVGYINFIANIFGVGRNGKHRYNNIDHSILT</sequence>
<dbReference type="STRING" id="515619.EUBREC_2643"/>
<dbReference type="Proteomes" id="UP000001477">
    <property type="component" value="Chromosome"/>
</dbReference>
<name>C4ZGV2_AGARV</name>
<protein>
    <submittedName>
        <fullName evidence="2">Uncharacterized protein</fullName>
    </submittedName>
</protein>
<evidence type="ECO:0000313" key="2">
    <source>
        <dbReference type="EMBL" id="ACR76374.1"/>
    </source>
</evidence>
<gene>
    <name evidence="2" type="ordered locus">EUBREC_2643</name>
</gene>
<dbReference type="AlphaFoldDB" id="C4ZGV2"/>
<accession>C4ZGV2</accession>
<organism evidence="2 3">
    <name type="scientific">Agathobacter rectalis (strain ATCC 33656 / DSM 3377 / JCM 17463 / KCTC 5835 / VPI 0990)</name>
    <name type="common">Eubacterium rectale</name>
    <dbReference type="NCBI Taxonomy" id="515619"/>
    <lineage>
        <taxon>Bacteria</taxon>
        <taxon>Bacillati</taxon>
        <taxon>Bacillota</taxon>
        <taxon>Clostridia</taxon>
        <taxon>Lachnospirales</taxon>
        <taxon>Lachnospiraceae</taxon>
        <taxon>Agathobacter</taxon>
    </lineage>
</organism>
<evidence type="ECO:0000256" key="1">
    <source>
        <dbReference type="SAM" id="Phobius"/>
    </source>
</evidence>
<keyword evidence="1" id="KW-1133">Transmembrane helix</keyword>
<dbReference type="HOGENOM" id="CLU_3199968_0_0_9"/>
<proteinExistence type="predicted"/>
<dbReference type="KEGG" id="ere:EUBREC_2643"/>
<keyword evidence="1" id="KW-0472">Membrane</keyword>
<feature type="transmembrane region" description="Helical" evidence="1">
    <location>
        <begin position="6"/>
        <end position="26"/>
    </location>
</feature>